<feature type="non-terminal residue" evidence="1">
    <location>
        <position position="1"/>
    </location>
</feature>
<name>A0A699V504_TANCI</name>
<gene>
    <name evidence="1" type="ORF">Tci_902304</name>
</gene>
<reference evidence="1" key="1">
    <citation type="journal article" date="2019" name="Sci. Rep.">
        <title>Draft genome of Tanacetum cinerariifolium, the natural source of mosquito coil.</title>
        <authorList>
            <person name="Yamashiro T."/>
            <person name="Shiraishi A."/>
            <person name="Satake H."/>
            <person name="Nakayama K."/>
        </authorList>
    </citation>
    <scope>NUCLEOTIDE SEQUENCE</scope>
</reference>
<comment type="caution">
    <text evidence="1">The sequence shown here is derived from an EMBL/GenBank/DDBJ whole genome shotgun (WGS) entry which is preliminary data.</text>
</comment>
<feature type="non-terminal residue" evidence="1">
    <location>
        <position position="142"/>
    </location>
</feature>
<dbReference type="AlphaFoldDB" id="A0A699V504"/>
<dbReference type="EMBL" id="BKCJ011402990">
    <property type="protein sequence ID" value="GFD30335.1"/>
    <property type="molecule type" value="Genomic_DNA"/>
</dbReference>
<organism evidence="1">
    <name type="scientific">Tanacetum cinerariifolium</name>
    <name type="common">Dalmatian daisy</name>
    <name type="synonym">Chrysanthemum cinerariifolium</name>
    <dbReference type="NCBI Taxonomy" id="118510"/>
    <lineage>
        <taxon>Eukaryota</taxon>
        <taxon>Viridiplantae</taxon>
        <taxon>Streptophyta</taxon>
        <taxon>Embryophyta</taxon>
        <taxon>Tracheophyta</taxon>
        <taxon>Spermatophyta</taxon>
        <taxon>Magnoliopsida</taxon>
        <taxon>eudicotyledons</taxon>
        <taxon>Gunneridae</taxon>
        <taxon>Pentapetalae</taxon>
        <taxon>asterids</taxon>
        <taxon>campanulids</taxon>
        <taxon>Asterales</taxon>
        <taxon>Asteraceae</taxon>
        <taxon>Asteroideae</taxon>
        <taxon>Anthemideae</taxon>
        <taxon>Anthemidinae</taxon>
        <taxon>Tanacetum</taxon>
    </lineage>
</organism>
<evidence type="ECO:0000313" key="1">
    <source>
        <dbReference type="EMBL" id="GFD30335.1"/>
    </source>
</evidence>
<sequence>QQALVTHVFGQQRLEAVKGVTLDLVRVADRLCIGVGVALFVRHELAEEVGEVRQHLCGAWRAEADRVGQAVVYRDAPVGQARRQKHVVVVEVRANAATRCGVADHHIIDAPAWQEAKVFQQFGHFRDELVNGLNQQRPFGFR</sequence>
<protein>
    <submittedName>
        <fullName evidence="1">Uncharacterized protein</fullName>
    </submittedName>
</protein>
<accession>A0A699V504</accession>
<proteinExistence type="predicted"/>